<evidence type="ECO:0000256" key="3">
    <source>
        <dbReference type="ARBA" id="ARBA00022989"/>
    </source>
</evidence>
<dbReference type="EMBL" id="JACGXS010000003">
    <property type="protein sequence ID" value="MBA8682020.1"/>
    <property type="molecule type" value="Genomic_DNA"/>
</dbReference>
<feature type="compositionally biased region" description="Basic and acidic residues" evidence="5">
    <location>
        <begin position="243"/>
        <end position="253"/>
    </location>
</feature>
<dbReference type="GO" id="GO:0009403">
    <property type="term" value="P:toxin biosynthetic process"/>
    <property type="evidence" value="ECO:0007669"/>
    <property type="project" value="InterPro"/>
</dbReference>
<feature type="transmembrane region" description="Helical" evidence="6">
    <location>
        <begin position="98"/>
        <end position="121"/>
    </location>
</feature>
<dbReference type="AlphaFoldDB" id="A0A7W3FM92"/>
<evidence type="ECO:0000313" key="7">
    <source>
        <dbReference type="EMBL" id="MBA8682020.1"/>
    </source>
</evidence>
<feature type="transmembrane region" description="Helical" evidence="6">
    <location>
        <begin position="64"/>
        <end position="86"/>
    </location>
</feature>
<dbReference type="InterPro" id="IPR003825">
    <property type="entry name" value="Colicin-V_CvpA"/>
</dbReference>
<dbReference type="PANTHER" id="PTHR36926">
    <property type="entry name" value="COLICIN V PRODUCTION PROTEIN"/>
    <property type="match status" value="1"/>
</dbReference>
<dbReference type="GO" id="GO:0016020">
    <property type="term" value="C:membrane"/>
    <property type="evidence" value="ECO:0007669"/>
    <property type="project" value="UniProtKB-SubCell"/>
</dbReference>
<reference evidence="7 8" key="1">
    <citation type="submission" date="2020-08" db="EMBL/GenBank/DDBJ databases">
        <title>Stenotrophomonas tumulicola JCM 30961.</title>
        <authorList>
            <person name="Deng Y."/>
        </authorList>
    </citation>
    <scope>NUCLEOTIDE SEQUENCE [LARGE SCALE GENOMIC DNA]</scope>
    <source>
        <strain evidence="7 8">JCM 30961</strain>
    </source>
</reference>
<gene>
    <name evidence="7" type="ORF">H4O11_09400</name>
</gene>
<comment type="caution">
    <text evidence="7">The sequence shown here is derived from an EMBL/GenBank/DDBJ whole genome shotgun (WGS) entry which is preliminary data.</text>
</comment>
<name>A0A7W3FM92_9GAMM</name>
<dbReference type="InterPro" id="IPR052719">
    <property type="entry name" value="CvpA-like"/>
</dbReference>
<accession>A0A7W3FM92</accession>
<evidence type="ECO:0000256" key="6">
    <source>
        <dbReference type="SAM" id="Phobius"/>
    </source>
</evidence>
<keyword evidence="8" id="KW-1185">Reference proteome</keyword>
<sequence>MIDIILLGFIGLSTLFGFFRGFVGIVVGTLSWVLAGWAAFQFGGDAAAWWAAPGPAETAHQVGGYVSVFVAVLVVVSVLGMLLRAALRLALLGGADRLLGGVLGLVRGGLIAAVLLLIGSYTPLRMEPEWQQSHLRPVLQPMVAWMQAQLPDVSRPMESLQDMVPQSLPPALDGLLPEAKPLSLPGSASFPESLLGKPAATGDNGALGEVVAGRGWPRTVDPARGAADEHAIAPALPANIESAPERPDPAAVP</sequence>
<proteinExistence type="predicted"/>
<dbReference type="RefSeq" id="WP_182339146.1">
    <property type="nucleotide sequence ID" value="NZ_JACGXS010000003.1"/>
</dbReference>
<keyword evidence="2 6" id="KW-0812">Transmembrane</keyword>
<comment type="subcellular location">
    <subcellularLocation>
        <location evidence="1">Membrane</location>
        <topology evidence="1">Multi-pass membrane protein</topology>
    </subcellularLocation>
</comment>
<keyword evidence="3 6" id="KW-1133">Transmembrane helix</keyword>
<dbReference type="Pfam" id="PF02674">
    <property type="entry name" value="Colicin_V"/>
    <property type="match status" value="1"/>
</dbReference>
<evidence type="ECO:0000256" key="2">
    <source>
        <dbReference type="ARBA" id="ARBA00022692"/>
    </source>
</evidence>
<feature type="transmembrane region" description="Helical" evidence="6">
    <location>
        <begin position="34"/>
        <end position="52"/>
    </location>
</feature>
<evidence type="ECO:0000256" key="1">
    <source>
        <dbReference type="ARBA" id="ARBA00004141"/>
    </source>
</evidence>
<dbReference type="PANTHER" id="PTHR36926:SF1">
    <property type="entry name" value="COLICIN V PRODUCTION PROTEIN"/>
    <property type="match status" value="1"/>
</dbReference>
<evidence type="ECO:0000256" key="5">
    <source>
        <dbReference type="SAM" id="MobiDB-lite"/>
    </source>
</evidence>
<feature type="region of interest" description="Disordered" evidence="5">
    <location>
        <begin position="218"/>
        <end position="253"/>
    </location>
</feature>
<keyword evidence="4 6" id="KW-0472">Membrane</keyword>
<dbReference type="Proteomes" id="UP000547058">
    <property type="component" value="Unassembled WGS sequence"/>
</dbReference>
<evidence type="ECO:0000256" key="4">
    <source>
        <dbReference type="ARBA" id="ARBA00023136"/>
    </source>
</evidence>
<evidence type="ECO:0000313" key="8">
    <source>
        <dbReference type="Proteomes" id="UP000547058"/>
    </source>
</evidence>
<feature type="transmembrane region" description="Helical" evidence="6">
    <location>
        <begin position="6"/>
        <end position="27"/>
    </location>
</feature>
<protein>
    <submittedName>
        <fullName evidence="7">CvpA family protein</fullName>
    </submittedName>
</protein>
<organism evidence="7 8">
    <name type="scientific">Stenotrophomonas tumulicola</name>
    <dbReference type="NCBI Taxonomy" id="1685415"/>
    <lineage>
        <taxon>Bacteria</taxon>
        <taxon>Pseudomonadati</taxon>
        <taxon>Pseudomonadota</taxon>
        <taxon>Gammaproteobacteria</taxon>
        <taxon>Lysobacterales</taxon>
        <taxon>Lysobacteraceae</taxon>
        <taxon>Stenotrophomonas</taxon>
    </lineage>
</organism>